<name>A0ABQ9XNF3_9EUKA</name>
<evidence type="ECO:0000313" key="3">
    <source>
        <dbReference type="Proteomes" id="UP001281761"/>
    </source>
</evidence>
<evidence type="ECO:0000256" key="1">
    <source>
        <dbReference type="SAM" id="MobiDB-lite"/>
    </source>
</evidence>
<reference evidence="2 3" key="1">
    <citation type="journal article" date="2022" name="bioRxiv">
        <title>Genomics of Preaxostyla Flagellates Illuminates Evolutionary Transitions and the Path Towards Mitochondrial Loss.</title>
        <authorList>
            <person name="Novak L.V.F."/>
            <person name="Treitli S.C."/>
            <person name="Pyrih J."/>
            <person name="Halakuc P."/>
            <person name="Pipaliya S.V."/>
            <person name="Vacek V."/>
            <person name="Brzon O."/>
            <person name="Soukal P."/>
            <person name="Eme L."/>
            <person name="Dacks J.B."/>
            <person name="Karnkowska A."/>
            <person name="Elias M."/>
            <person name="Hampl V."/>
        </authorList>
    </citation>
    <scope>NUCLEOTIDE SEQUENCE [LARGE SCALE GENOMIC DNA]</scope>
    <source>
        <strain evidence="2">NAU3</strain>
        <tissue evidence="2">Gut</tissue>
    </source>
</reference>
<dbReference type="EMBL" id="JARBJD010000100">
    <property type="protein sequence ID" value="KAK2952740.1"/>
    <property type="molecule type" value="Genomic_DNA"/>
</dbReference>
<gene>
    <name evidence="2" type="ORF">BLNAU_12389</name>
</gene>
<dbReference type="Proteomes" id="UP001281761">
    <property type="component" value="Unassembled WGS sequence"/>
</dbReference>
<sequence>MNLMHPDTTSNLQIDTIPFFTECLTKFKNGDDKSKMEVAISVQSKILSDESKVGEMSACVVSSGLLEELCCTLSEPCSDQLFVCVTGVVSLVVSGASLPVRTRVSSLLPSLVGLISVCLLFSSHLSLILSCDKSENGVGEAATRAIGHLCSVCLSSNDVEGILNCGIVEGLCSQCLELISSSTGNEKWKNGAMALVGGLDALCTGLSDFISSQKDKKVKENKTGSQQPAGVSENEEESEFSLLSRSSSALSLIETTLGEMLAVIQHSKKTGNEETWTRQVQKEIGGILLIHFPHSFTPRREKAEGVIGRLLI</sequence>
<evidence type="ECO:0000313" key="2">
    <source>
        <dbReference type="EMBL" id="KAK2952740.1"/>
    </source>
</evidence>
<organism evidence="2 3">
    <name type="scientific">Blattamonas nauphoetae</name>
    <dbReference type="NCBI Taxonomy" id="2049346"/>
    <lineage>
        <taxon>Eukaryota</taxon>
        <taxon>Metamonada</taxon>
        <taxon>Preaxostyla</taxon>
        <taxon>Oxymonadida</taxon>
        <taxon>Blattamonas</taxon>
    </lineage>
</organism>
<protein>
    <submittedName>
        <fullName evidence="2">Uncharacterized protein</fullName>
    </submittedName>
</protein>
<comment type="caution">
    <text evidence="2">The sequence shown here is derived from an EMBL/GenBank/DDBJ whole genome shotgun (WGS) entry which is preliminary data.</text>
</comment>
<accession>A0ABQ9XNF3</accession>
<keyword evidence="3" id="KW-1185">Reference proteome</keyword>
<feature type="region of interest" description="Disordered" evidence="1">
    <location>
        <begin position="217"/>
        <end position="238"/>
    </location>
</feature>
<proteinExistence type="predicted"/>